<dbReference type="GO" id="GO:0042802">
    <property type="term" value="F:identical protein binding"/>
    <property type="evidence" value="ECO:0007669"/>
    <property type="project" value="UniProtKB-ARBA"/>
</dbReference>
<keyword evidence="4" id="KW-0997">Cell inner membrane</keyword>
<dbReference type="STRING" id="946483.Cenrod_2190"/>
<dbReference type="InterPro" id="IPR027417">
    <property type="entry name" value="P-loop_NTPase"/>
</dbReference>
<comment type="subcellular location">
    <subcellularLocation>
        <location evidence="1">Cell inner membrane</location>
        <topology evidence="1">Multi-pass membrane protein</topology>
    </subcellularLocation>
</comment>
<evidence type="ECO:0000256" key="5">
    <source>
        <dbReference type="ARBA" id="ARBA00022679"/>
    </source>
</evidence>
<evidence type="ECO:0000256" key="3">
    <source>
        <dbReference type="ARBA" id="ARBA00022475"/>
    </source>
</evidence>
<evidence type="ECO:0000256" key="16">
    <source>
        <dbReference type="ARBA" id="ARBA00067833"/>
    </source>
</evidence>
<dbReference type="Pfam" id="PF02706">
    <property type="entry name" value="Wzz"/>
    <property type="match status" value="1"/>
</dbReference>
<evidence type="ECO:0000256" key="15">
    <source>
        <dbReference type="ARBA" id="ARBA00054296"/>
    </source>
</evidence>
<keyword evidence="12 23" id="KW-0829">Tyrosine-protein kinase</keyword>
<dbReference type="Pfam" id="PF23607">
    <property type="entry name" value="WZC_N"/>
    <property type="match status" value="1"/>
</dbReference>
<dbReference type="AlphaFoldDB" id="U5NDD8"/>
<evidence type="ECO:0000259" key="20">
    <source>
        <dbReference type="Pfam" id="PF02706"/>
    </source>
</evidence>
<evidence type="ECO:0000259" key="22">
    <source>
        <dbReference type="Pfam" id="PF13807"/>
    </source>
</evidence>
<keyword evidence="13" id="KW-0270">Exopolysaccharide synthesis</keyword>
<feature type="coiled-coil region" evidence="18">
    <location>
        <begin position="286"/>
        <end position="320"/>
    </location>
</feature>
<dbReference type="Proteomes" id="UP000017184">
    <property type="component" value="Chromosome"/>
</dbReference>
<dbReference type="Pfam" id="PF13807">
    <property type="entry name" value="GNVR"/>
    <property type="match status" value="1"/>
</dbReference>
<comment type="catalytic activity">
    <reaction evidence="14">
        <text>L-tyrosyl-[protein] + ATP = O-phospho-L-tyrosyl-[protein] + ADP + H(+)</text>
        <dbReference type="Rhea" id="RHEA:10596"/>
        <dbReference type="Rhea" id="RHEA-COMP:10136"/>
        <dbReference type="Rhea" id="RHEA-COMP:20101"/>
        <dbReference type="ChEBI" id="CHEBI:15378"/>
        <dbReference type="ChEBI" id="CHEBI:30616"/>
        <dbReference type="ChEBI" id="CHEBI:46858"/>
        <dbReference type="ChEBI" id="CHEBI:61978"/>
        <dbReference type="ChEBI" id="CHEBI:456216"/>
    </reaction>
</comment>
<keyword evidence="24" id="KW-1185">Reference proteome</keyword>
<evidence type="ECO:0000256" key="10">
    <source>
        <dbReference type="ARBA" id="ARBA00022989"/>
    </source>
</evidence>
<evidence type="ECO:0000256" key="1">
    <source>
        <dbReference type="ARBA" id="ARBA00004429"/>
    </source>
</evidence>
<keyword evidence="10 19" id="KW-1133">Transmembrane helix</keyword>
<evidence type="ECO:0000256" key="19">
    <source>
        <dbReference type="SAM" id="Phobius"/>
    </source>
</evidence>
<feature type="transmembrane region" description="Helical" evidence="19">
    <location>
        <begin position="43"/>
        <end position="62"/>
    </location>
</feature>
<evidence type="ECO:0000256" key="18">
    <source>
        <dbReference type="SAM" id="Coils"/>
    </source>
</evidence>
<feature type="domain" description="Tyrosine-protein kinase G-rich" evidence="22">
    <location>
        <begin position="398"/>
        <end position="478"/>
    </location>
</feature>
<evidence type="ECO:0000256" key="17">
    <source>
        <dbReference type="ARBA" id="ARBA00081049"/>
    </source>
</evidence>
<dbReference type="GO" id="GO:0005886">
    <property type="term" value="C:plasma membrane"/>
    <property type="evidence" value="ECO:0007669"/>
    <property type="project" value="UniProtKB-SubCell"/>
</dbReference>
<keyword evidence="18" id="KW-0175">Coiled coil</keyword>
<dbReference type="CDD" id="cd05387">
    <property type="entry name" value="BY-kinase"/>
    <property type="match status" value="1"/>
</dbReference>
<dbReference type="PANTHER" id="PTHR32309">
    <property type="entry name" value="TYROSINE-PROTEIN KINASE"/>
    <property type="match status" value="1"/>
</dbReference>
<dbReference type="KEGG" id="cbx:Cenrod_2190"/>
<dbReference type="eggNOG" id="COG0489">
    <property type="taxonomic scope" value="Bacteria"/>
</dbReference>
<evidence type="ECO:0000256" key="2">
    <source>
        <dbReference type="ARBA" id="ARBA00008883"/>
    </source>
</evidence>
<dbReference type="GO" id="GO:0004713">
    <property type="term" value="F:protein tyrosine kinase activity"/>
    <property type="evidence" value="ECO:0007669"/>
    <property type="project" value="UniProtKB-KW"/>
</dbReference>
<organism evidence="23 24">
    <name type="scientific">Candidatus Symbiobacter mobilis CR</name>
    <dbReference type="NCBI Taxonomy" id="946483"/>
    <lineage>
        <taxon>Bacteria</taxon>
        <taxon>Pseudomonadati</taxon>
        <taxon>Pseudomonadota</taxon>
        <taxon>Betaproteobacteria</taxon>
        <taxon>Burkholderiales</taxon>
        <taxon>Comamonadaceae</taxon>
    </lineage>
</organism>
<dbReference type="InterPro" id="IPR005702">
    <property type="entry name" value="Wzc-like_C"/>
</dbReference>
<evidence type="ECO:0000256" key="4">
    <source>
        <dbReference type="ARBA" id="ARBA00022519"/>
    </source>
</evidence>
<dbReference type="InterPro" id="IPR025669">
    <property type="entry name" value="AAA_dom"/>
</dbReference>
<evidence type="ECO:0000259" key="21">
    <source>
        <dbReference type="Pfam" id="PF13614"/>
    </source>
</evidence>
<proteinExistence type="inferred from homology"/>
<evidence type="ECO:0000256" key="6">
    <source>
        <dbReference type="ARBA" id="ARBA00022692"/>
    </source>
</evidence>
<evidence type="ECO:0000256" key="9">
    <source>
        <dbReference type="ARBA" id="ARBA00022840"/>
    </source>
</evidence>
<feature type="domain" description="AAA" evidence="21">
    <location>
        <begin position="561"/>
        <end position="686"/>
    </location>
</feature>
<reference evidence="23 24" key="1">
    <citation type="journal article" date="2013" name="Genome Biol.">
        <title>Genomic analysis reveals key aspects of prokaryotic symbiosis in the phototrophic consortium "Chlorochromatium aggregatum".</title>
        <authorList>
            <person name="Liu Z."/>
            <person name="Muller J."/>
            <person name="Li T."/>
            <person name="Alvey R.M."/>
            <person name="Vogl K."/>
            <person name="Frigaard N.U."/>
            <person name="Rockwell N.C."/>
            <person name="Boyd E.S."/>
            <person name="Tomsho L.P."/>
            <person name="Schuster S.C."/>
            <person name="Henke P."/>
            <person name="Rohde M."/>
            <person name="Overmann J."/>
            <person name="Bryant D.A."/>
        </authorList>
    </citation>
    <scope>NUCLEOTIDE SEQUENCE [LARGE SCALE GENOMIC DNA]</scope>
    <source>
        <strain evidence="23">CR</strain>
    </source>
</reference>
<dbReference type="InterPro" id="IPR003856">
    <property type="entry name" value="LPS_length_determ_N"/>
</dbReference>
<gene>
    <name evidence="23" type="ORF">Cenrod_2190</name>
</gene>
<dbReference type="Gene3D" id="3.40.50.300">
    <property type="entry name" value="P-loop containing nucleotide triphosphate hydrolases"/>
    <property type="match status" value="1"/>
</dbReference>
<evidence type="ECO:0000256" key="13">
    <source>
        <dbReference type="ARBA" id="ARBA00023169"/>
    </source>
</evidence>
<keyword evidence="8 23" id="KW-0418">Kinase</keyword>
<dbReference type="PATRIC" id="fig|946483.4.peg.2203"/>
<keyword evidence="3" id="KW-1003">Cell membrane</keyword>
<dbReference type="GO" id="GO:0000271">
    <property type="term" value="P:polysaccharide biosynthetic process"/>
    <property type="evidence" value="ECO:0007669"/>
    <property type="project" value="UniProtKB-KW"/>
</dbReference>
<evidence type="ECO:0000256" key="8">
    <source>
        <dbReference type="ARBA" id="ARBA00022777"/>
    </source>
</evidence>
<keyword evidence="9" id="KW-0067">ATP-binding</keyword>
<comment type="similarity">
    <text evidence="2">Belongs to the etk/wzc family.</text>
</comment>
<comment type="function">
    <text evidence="15">Probably involved in polymerization and/or export of exopolysaccharide EPS I which functions as a virulence factor. May be involved in an ATP-dependent process in the pathway for EPS I production, possibly export of the trimeric repeat units across the inner membrane or their polymerization.</text>
</comment>
<dbReference type="RefSeq" id="WP_022775523.1">
    <property type="nucleotide sequence ID" value="NC_022576.1"/>
</dbReference>
<feature type="transmembrane region" description="Helical" evidence="19">
    <location>
        <begin position="456"/>
        <end position="476"/>
    </location>
</feature>
<evidence type="ECO:0000256" key="14">
    <source>
        <dbReference type="ARBA" id="ARBA00053015"/>
    </source>
</evidence>
<keyword evidence="11 19" id="KW-0472">Membrane</keyword>
<keyword evidence="5" id="KW-0808">Transferase</keyword>
<dbReference type="Pfam" id="PF13614">
    <property type="entry name" value="AAA_31"/>
    <property type="match status" value="1"/>
</dbReference>
<dbReference type="PANTHER" id="PTHR32309:SF32">
    <property type="entry name" value="TYROSINE-PROTEIN KINASE ETK-RELATED"/>
    <property type="match status" value="1"/>
</dbReference>
<dbReference type="EMBL" id="CP004885">
    <property type="protein sequence ID" value="AGX88258.1"/>
    <property type="molecule type" value="Genomic_DNA"/>
</dbReference>
<protein>
    <recommendedName>
        <fullName evidence="16">Putative tyrosine-protein kinase EpsB</fullName>
    </recommendedName>
    <alternativeName>
        <fullName evidence="17">EPS I polysaccharide export protein EpsB</fullName>
    </alternativeName>
</protein>
<dbReference type="NCBIfam" id="TIGR01007">
    <property type="entry name" value="eps_fam"/>
    <property type="match status" value="1"/>
</dbReference>
<dbReference type="NCBIfam" id="TIGR01005">
    <property type="entry name" value="eps_transp_fam"/>
    <property type="match status" value="1"/>
</dbReference>
<evidence type="ECO:0000256" key="11">
    <source>
        <dbReference type="ARBA" id="ARBA00023136"/>
    </source>
</evidence>
<evidence type="ECO:0000256" key="7">
    <source>
        <dbReference type="ARBA" id="ARBA00022741"/>
    </source>
</evidence>
<dbReference type="OrthoDB" id="9808257at2"/>
<dbReference type="InterPro" id="IPR005700">
    <property type="entry name" value="EPS_ExoP-like"/>
</dbReference>
<keyword evidence="7" id="KW-0547">Nucleotide-binding</keyword>
<dbReference type="FunFam" id="3.40.50.300:FF:000527">
    <property type="entry name" value="Tyrosine-protein kinase etk"/>
    <property type="match status" value="1"/>
</dbReference>
<dbReference type="InterPro" id="IPR032807">
    <property type="entry name" value="GNVR"/>
</dbReference>
<evidence type="ECO:0000313" key="23">
    <source>
        <dbReference type="EMBL" id="AGX88258.1"/>
    </source>
</evidence>
<dbReference type="GO" id="GO:0005524">
    <property type="term" value="F:ATP binding"/>
    <property type="evidence" value="ECO:0007669"/>
    <property type="project" value="UniProtKB-KW"/>
</dbReference>
<keyword evidence="6 19" id="KW-0812">Transmembrane</keyword>
<accession>U5NDD8</accession>
<name>U5NDD8_9BURK</name>
<dbReference type="InterPro" id="IPR050445">
    <property type="entry name" value="Bact_polysacc_biosynth/exp"/>
</dbReference>
<sequence>MDRTPLPTVSPASPVPAAVTWAAEDEDGIHLLDLLDVVLDHRWLIAAVTACCLVGGGLYAFLATPIYEANTLIQVEDGQGGGLGGLLGNAGNLFEIKSPATAEIEILRSRTVVGQAVQNLRLDVVIEPKYLPIVGEWLARHAQDLSEPGVFGMEGYVYGTEELVIADLRVAQPLEGQTLTVVALADGYRLQDERGRVLGEGKPNAPLSFMIDGHQGELVVARIHAKPGAEFLVSKRSALAVTESLQRSLNIAEKGKQSGIINTTLQGSDAWKTATILNEISNLYVRQNVQRKAAEAEKSIVFLNSQLPELRKQLEHSENRFSEFRRLRGTFNLSEEAKGLLDQSVSLRVRLLELRQRRTEMQARFTAQHPAMQVLDAQIQQIQSQLGALEGQSKNFPDVEQDMLRLTRDVKVNNELYTTLLNSFQQLRLIKEGKVGNVRIVDPAAIPEAPVKPRRALILALAGLLGALAGVGLAFVRNGLRAGIEHADEIEQHLGLRVFATVPHSHIQEELAAEHPSSRNLGHRLLASSHPNDICVESLRSLRTALQFAMLDATNKIVLVTGPTPGLGKSFVSANFALVLAAAGKRVLLVDADLRKGHVHESFGFDRSPGWSELIAGSQSLEDVLHVGAAPGLDFLSTGIIPPNPAELLMSAAAQGWLERFSKRYDAVVVDTPPVLAVADAQVLASQAGTVFLLARASITTLAELQESTKRLANVGTTVRGVIFNDIDLRKRRYGYGYGYGYKYGRYRYAQYDYSSATKRIPS</sequence>
<dbReference type="HOGENOM" id="CLU_009912_0_0_4"/>
<evidence type="ECO:0000313" key="24">
    <source>
        <dbReference type="Proteomes" id="UP000017184"/>
    </source>
</evidence>
<dbReference type="eggNOG" id="COG3206">
    <property type="taxonomic scope" value="Bacteria"/>
</dbReference>
<evidence type="ECO:0000256" key="12">
    <source>
        <dbReference type="ARBA" id="ARBA00023137"/>
    </source>
</evidence>
<feature type="domain" description="Polysaccharide chain length determinant N-terminal" evidence="20">
    <location>
        <begin position="28"/>
        <end position="120"/>
    </location>
</feature>
<dbReference type="SUPFAM" id="SSF52540">
    <property type="entry name" value="P-loop containing nucleoside triphosphate hydrolases"/>
    <property type="match status" value="1"/>
</dbReference>